<accession>A0ABT8N5W8</accession>
<dbReference type="Proteomes" id="UP001172055">
    <property type="component" value="Unassembled WGS sequence"/>
</dbReference>
<keyword evidence="7" id="KW-0479">Metal-binding</keyword>
<dbReference type="InterPro" id="IPR011650">
    <property type="entry name" value="Peptidase_M20_dimer"/>
</dbReference>
<keyword evidence="8" id="KW-0378">Hydrolase</keyword>
<dbReference type="PIRSF" id="PIRSF036696">
    <property type="entry name" value="ACY-1"/>
    <property type="match status" value="1"/>
</dbReference>
<organism evidence="13 14">
    <name type="scientific">Planococcus shixiaomingii</name>
    <dbReference type="NCBI Taxonomy" id="3058393"/>
    <lineage>
        <taxon>Bacteria</taxon>
        <taxon>Bacillati</taxon>
        <taxon>Bacillota</taxon>
        <taxon>Bacilli</taxon>
        <taxon>Bacillales</taxon>
        <taxon>Caryophanaceae</taxon>
        <taxon>Planococcus</taxon>
    </lineage>
</organism>
<dbReference type="Pfam" id="PF01546">
    <property type="entry name" value="Peptidase_M20"/>
    <property type="match status" value="1"/>
</dbReference>
<keyword evidence="9" id="KW-0862">Zinc</keyword>
<dbReference type="PROSITE" id="PS00758">
    <property type="entry name" value="ARGE_DAPE_CPG2_1"/>
    <property type="match status" value="1"/>
</dbReference>
<evidence type="ECO:0000313" key="13">
    <source>
        <dbReference type="EMBL" id="MDN7242945.1"/>
    </source>
</evidence>
<dbReference type="EMBL" id="JAUJWV010000002">
    <property type="protein sequence ID" value="MDN7242945.1"/>
    <property type="molecule type" value="Genomic_DNA"/>
</dbReference>
<dbReference type="SUPFAM" id="SSF53187">
    <property type="entry name" value="Zn-dependent exopeptidases"/>
    <property type="match status" value="1"/>
</dbReference>
<dbReference type="PROSITE" id="PS00759">
    <property type="entry name" value="ARGE_DAPE_CPG2_2"/>
    <property type="match status" value="1"/>
</dbReference>
<dbReference type="InterPro" id="IPR010182">
    <property type="entry name" value="ArgE/DapE"/>
</dbReference>
<dbReference type="RefSeq" id="WP_301724507.1">
    <property type="nucleotide sequence ID" value="NZ_JAUJWV010000002.1"/>
</dbReference>
<evidence type="ECO:0000256" key="10">
    <source>
        <dbReference type="ARBA" id="ARBA00023285"/>
    </source>
</evidence>
<evidence type="ECO:0000256" key="8">
    <source>
        <dbReference type="ARBA" id="ARBA00022801"/>
    </source>
</evidence>
<comment type="cofactor">
    <cofactor evidence="1">
        <name>Co(2+)</name>
        <dbReference type="ChEBI" id="CHEBI:48828"/>
    </cofactor>
</comment>
<evidence type="ECO:0000256" key="11">
    <source>
        <dbReference type="ARBA" id="ARBA00051301"/>
    </source>
</evidence>
<dbReference type="Gene3D" id="3.30.70.360">
    <property type="match status" value="1"/>
</dbReference>
<dbReference type="InterPro" id="IPR050072">
    <property type="entry name" value="Peptidase_M20A"/>
</dbReference>
<sequence length="416" mass="45572">MNNDVSQIVDALEQEAVLFLQQMVQIPSENPEGDYEEISRFLKEKLSQWGFEVEMVDVPERDVRDAGLTGPRKNIIATINGETEGPHLLFNAHIDTVPAGDPAHWTHPPFSGEIADGKLYGRGATDSKGRLAAYAMAALALKKSSVPFSGKISIVATCDEETGGQLGAGYVANNKLVAGDMVIVEGYSNQIVRAMAGVLQLKIQTEGVPAHAAFKWKGRNAIEKMAKVIEELQKLQQALEKEPSSVTGMKHTTVNIGVIEGGTKINVVPGICEVEVDFRIIPEHTLDGIYHRVVAIAEKLRQEDPEMKITIDRILSFETHPTVTSEESPLISLIQEANKEVTGQSLPVVGMLGQSDARWFIQNGIPAINFGPGTNDNHLHGYDEFMDIEDLMRTTKVLAVLLKNYVGKQDLIEDQV</sequence>
<evidence type="ECO:0000256" key="6">
    <source>
        <dbReference type="ARBA" id="ARBA00016853"/>
    </source>
</evidence>
<dbReference type="EC" id="3.5.1.18" evidence="5"/>
<dbReference type="NCBIfam" id="TIGR01910">
    <property type="entry name" value="DapE-ArgE"/>
    <property type="match status" value="1"/>
</dbReference>
<comment type="similarity">
    <text evidence="4">Belongs to the peptidase M20A family.</text>
</comment>
<name>A0ABT8N5W8_9BACL</name>
<keyword evidence="14" id="KW-1185">Reference proteome</keyword>
<keyword evidence="10" id="KW-0170">Cobalt</keyword>
<comment type="catalytic activity">
    <reaction evidence="11">
        <text>N-succinyl-(2S,6S)-2,6-diaminopimelate + H2O = (2S,6S)-2,6-diaminopimelate + succinate</text>
        <dbReference type="Rhea" id="RHEA:22608"/>
        <dbReference type="ChEBI" id="CHEBI:15377"/>
        <dbReference type="ChEBI" id="CHEBI:30031"/>
        <dbReference type="ChEBI" id="CHEBI:57609"/>
        <dbReference type="ChEBI" id="CHEBI:58087"/>
        <dbReference type="EC" id="3.5.1.18"/>
    </reaction>
</comment>
<evidence type="ECO:0000256" key="9">
    <source>
        <dbReference type="ARBA" id="ARBA00022833"/>
    </source>
</evidence>
<evidence type="ECO:0000256" key="4">
    <source>
        <dbReference type="ARBA" id="ARBA00006247"/>
    </source>
</evidence>
<reference evidence="13 14" key="1">
    <citation type="submission" date="2023-06" db="EMBL/GenBank/DDBJ databases">
        <title>Novel species in genus Planococcus.</title>
        <authorList>
            <person name="Ning S."/>
        </authorList>
    </citation>
    <scope>NUCLEOTIDE SEQUENCE [LARGE SCALE GENOMIC DNA]</scope>
    <source>
        <strain evidence="13 14">N028</strain>
    </source>
</reference>
<evidence type="ECO:0000313" key="14">
    <source>
        <dbReference type="Proteomes" id="UP001172055"/>
    </source>
</evidence>
<evidence type="ECO:0000256" key="2">
    <source>
        <dbReference type="ARBA" id="ARBA00001947"/>
    </source>
</evidence>
<dbReference type="InterPro" id="IPR001261">
    <property type="entry name" value="ArgE/DapE_CS"/>
</dbReference>
<protein>
    <recommendedName>
        <fullName evidence="6">Probable succinyl-diaminopimelate desuccinylase</fullName>
        <ecNumber evidence="5">3.5.1.18</ecNumber>
    </recommendedName>
</protein>
<gene>
    <name evidence="13" type="ORF">QWY14_14110</name>
</gene>
<proteinExistence type="inferred from homology"/>
<dbReference type="SUPFAM" id="SSF55031">
    <property type="entry name" value="Bacterial exopeptidase dimerisation domain"/>
    <property type="match status" value="1"/>
</dbReference>
<dbReference type="PANTHER" id="PTHR43808">
    <property type="entry name" value="ACETYLORNITHINE DEACETYLASE"/>
    <property type="match status" value="1"/>
</dbReference>
<dbReference type="InterPro" id="IPR036264">
    <property type="entry name" value="Bact_exopeptidase_dim_dom"/>
</dbReference>
<dbReference type="Gene3D" id="3.40.630.10">
    <property type="entry name" value="Zn peptidases"/>
    <property type="match status" value="2"/>
</dbReference>
<evidence type="ECO:0000256" key="5">
    <source>
        <dbReference type="ARBA" id="ARBA00011921"/>
    </source>
</evidence>
<comment type="caution">
    <text evidence="13">The sequence shown here is derived from an EMBL/GenBank/DDBJ whole genome shotgun (WGS) entry which is preliminary data.</text>
</comment>
<evidence type="ECO:0000256" key="1">
    <source>
        <dbReference type="ARBA" id="ARBA00001941"/>
    </source>
</evidence>
<comment type="cofactor">
    <cofactor evidence="2">
        <name>Zn(2+)</name>
        <dbReference type="ChEBI" id="CHEBI:29105"/>
    </cofactor>
</comment>
<evidence type="ECO:0000259" key="12">
    <source>
        <dbReference type="Pfam" id="PF07687"/>
    </source>
</evidence>
<dbReference type="Pfam" id="PF07687">
    <property type="entry name" value="M20_dimer"/>
    <property type="match status" value="1"/>
</dbReference>
<comment type="pathway">
    <text evidence="3">Amino-acid biosynthesis; L-lysine biosynthesis via DAP pathway; LL-2,6-diaminopimelate from (S)-tetrahydrodipicolinate (succinylase route): step 3/3.</text>
</comment>
<evidence type="ECO:0000256" key="7">
    <source>
        <dbReference type="ARBA" id="ARBA00022723"/>
    </source>
</evidence>
<evidence type="ECO:0000256" key="3">
    <source>
        <dbReference type="ARBA" id="ARBA00005130"/>
    </source>
</evidence>
<dbReference type="InterPro" id="IPR002933">
    <property type="entry name" value="Peptidase_M20"/>
</dbReference>
<feature type="domain" description="Peptidase M20 dimerisation" evidence="12">
    <location>
        <begin position="197"/>
        <end position="301"/>
    </location>
</feature>